<name>A0A1L6BYI3_9CAUD</name>
<dbReference type="PANTHER" id="PTHR34817:SF1">
    <property type="entry name" value="NUCLEOTIDYLTRANSFERASE"/>
    <property type="match status" value="1"/>
</dbReference>
<protein>
    <submittedName>
        <fullName evidence="1">Nucleotidyl transferase</fullName>
    </submittedName>
</protein>
<accession>A0A1L6BYI3</accession>
<keyword evidence="2" id="KW-1185">Reference proteome</keyword>
<dbReference type="RefSeq" id="YP_010013962.1">
    <property type="nucleotide sequence ID" value="NC_053515.1"/>
</dbReference>
<proteinExistence type="predicted"/>
<dbReference type="GO" id="GO:0016740">
    <property type="term" value="F:transferase activity"/>
    <property type="evidence" value="ECO:0007669"/>
    <property type="project" value="UniProtKB-KW"/>
</dbReference>
<organism evidence="1 2">
    <name type="scientific">Mycobacterium phage MrMagoo</name>
    <dbReference type="NCBI Taxonomy" id="1927020"/>
    <lineage>
        <taxon>Viruses</taxon>
        <taxon>Duplodnaviria</taxon>
        <taxon>Heunggongvirae</taxon>
        <taxon>Uroviricota</taxon>
        <taxon>Caudoviricetes</taxon>
        <taxon>Vilmaviridae</taxon>
        <taxon>Mclasvirinae</taxon>
        <taxon>Reyvirus</taxon>
        <taxon>Reyvirus mrmagoo</taxon>
    </lineage>
</organism>
<dbReference type="PANTHER" id="PTHR34817">
    <property type="entry name" value="NUCLEOTIDYLTRANSFERASE"/>
    <property type="match status" value="1"/>
</dbReference>
<dbReference type="Proteomes" id="UP000225965">
    <property type="component" value="Segment"/>
</dbReference>
<dbReference type="KEGG" id="vg:63210620"/>
<reference evidence="1 2" key="1">
    <citation type="submission" date="2016-11" db="EMBL/GenBank/DDBJ databases">
        <authorList>
            <person name="Brown T."/>
            <person name="Davidson K."/>
            <person name="Doll Z."/>
            <person name="Jansson R."/>
            <person name="Janyszek T."/>
            <person name="Lwin C."/>
            <person name="Patil S."/>
            <person name="Piper J."/>
            <person name="Rajendiran N."/>
            <person name="Rittenhouse N.L."/>
            <person name="Younker T.P."/>
            <person name="Zhang J."/>
            <person name="Garlena R.A."/>
            <person name="Russell D.A."/>
            <person name="Pope W.H."/>
            <person name="Jacobs-Sera D."/>
            <person name="Hatfull G.F."/>
        </authorList>
    </citation>
    <scope>NUCLEOTIDE SEQUENCE [LARGE SCALE GENOMIC DNA]</scope>
</reference>
<dbReference type="EMBL" id="KY223999">
    <property type="protein sequence ID" value="APQ42160.1"/>
    <property type="molecule type" value="Genomic_DNA"/>
</dbReference>
<gene>
    <name evidence="1" type="primary">56</name>
    <name evidence="1" type="ORF">PBI_MRMAGOO_56</name>
</gene>
<evidence type="ECO:0000313" key="1">
    <source>
        <dbReference type="EMBL" id="APQ42160.1"/>
    </source>
</evidence>
<keyword evidence="1" id="KW-0808">Transferase</keyword>
<dbReference type="InterPro" id="IPR018775">
    <property type="entry name" value="RlaP"/>
</dbReference>
<sequence length="266" mass="30182">MSHNSIWHAQIAHDNLIYKTEVGSVLHGVTLGGQDDNDEMGVCIAPPECVLGTKSFEQYQDRWHADGTRIPEGQRSGPGDTDQTIYSLQKYARLAAKGNPTVLMPLFAPQRYVYDCTDAGAELRANRDLFLSKQVGDRFLGYLVAQRERAQGLRGKKHTNRPELVEKFGYDTKMMYHAHRLAIQGTELLLTSDITLPMDGVHRDYLLAMRNGAFSLEMALEDLAYRTQILETAMKHSHLPDHPDYDAIDNWLIGMQYHHWKTKGLL</sequence>
<evidence type="ECO:0000313" key="2">
    <source>
        <dbReference type="Proteomes" id="UP000225965"/>
    </source>
</evidence>
<dbReference type="Pfam" id="PF10127">
    <property type="entry name" value="RlaP"/>
    <property type="match status" value="1"/>
</dbReference>
<dbReference type="GeneID" id="63210620"/>